<dbReference type="EMBL" id="OX597825">
    <property type="protein sequence ID" value="CAI9730958.1"/>
    <property type="molecule type" value="Genomic_DNA"/>
</dbReference>
<dbReference type="AlphaFoldDB" id="A0AA36FDR4"/>
<organism evidence="2 3">
    <name type="scientific">Octopus vulgaris</name>
    <name type="common">Common octopus</name>
    <dbReference type="NCBI Taxonomy" id="6645"/>
    <lineage>
        <taxon>Eukaryota</taxon>
        <taxon>Metazoa</taxon>
        <taxon>Spiralia</taxon>
        <taxon>Lophotrochozoa</taxon>
        <taxon>Mollusca</taxon>
        <taxon>Cephalopoda</taxon>
        <taxon>Coleoidea</taxon>
        <taxon>Octopodiformes</taxon>
        <taxon>Octopoda</taxon>
        <taxon>Incirrata</taxon>
        <taxon>Octopodidae</taxon>
        <taxon>Octopus</taxon>
    </lineage>
</organism>
<reference evidence="2" key="1">
    <citation type="submission" date="2023-08" db="EMBL/GenBank/DDBJ databases">
        <authorList>
            <person name="Alioto T."/>
            <person name="Alioto T."/>
            <person name="Gomez Garrido J."/>
        </authorList>
    </citation>
    <scope>NUCLEOTIDE SEQUENCE</scope>
</reference>
<feature type="region of interest" description="Disordered" evidence="1">
    <location>
        <begin position="63"/>
        <end position="84"/>
    </location>
</feature>
<evidence type="ECO:0000313" key="3">
    <source>
        <dbReference type="Proteomes" id="UP001162480"/>
    </source>
</evidence>
<sequence>MSDEFVDNMDEYFGVRMDMECIRIGKEHSSDGENQRTELKASISAIPLLQEIAFREQEVCKPSSRGIQKHMSINERMQRKQTQM</sequence>
<dbReference type="Proteomes" id="UP001162480">
    <property type="component" value="Chromosome 12"/>
</dbReference>
<name>A0AA36FDR4_OCTVU</name>
<keyword evidence="3" id="KW-1185">Reference proteome</keyword>
<gene>
    <name evidence="2" type="ORF">OCTVUL_1B019472</name>
</gene>
<accession>A0AA36FDR4</accession>
<proteinExistence type="predicted"/>
<evidence type="ECO:0000313" key="2">
    <source>
        <dbReference type="EMBL" id="CAI9730958.1"/>
    </source>
</evidence>
<protein>
    <submittedName>
        <fullName evidence="2">Uncharacterized protein</fullName>
    </submittedName>
</protein>
<evidence type="ECO:0000256" key="1">
    <source>
        <dbReference type="SAM" id="MobiDB-lite"/>
    </source>
</evidence>